<dbReference type="GO" id="GO:0015036">
    <property type="term" value="F:disulfide oxidoreductase activity"/>
    <property type="evidence" value="ECO:0007669"/>
    <property type="project" value="UniProtKB-ARBA"/>
</dbReference>
<dbReference type="PANTHER" id="PTHR42852:SF17">
    <property type="entry name" value="THIOREDOXIN-LIKE PROTEIN HI_1115"/>
    <property type="match status" value="1"/>
</dbReference>
<dbReference type="PROSITE" id="PS51352">
    <property type="entry name" value="THIOREDOXIN_2"/>
    <property type="match status" value="1"/>
</dbReference>
<dbReference type="InterPro" id="IPR036249">
    <property type="entry name" value="Thioredoxin-like_sf"/>
</dbReference>
<dbReference type="PANTHER" id="PTHR42852">
    <property type="entry name" value="THIOL:DISULFIDE INTERCHANGE PROTEIN DSBE"/>
    <property type="match status" value="1"/>
</dbReference>
<dbReference type="CDD" id="cd03011">
    <property type="entry name" value="TlpA_like_ScsD_MtbDsbE"/>
    <property type="match status" value="1"/>
</dbReference>
<dbReference type="InterPro" id="IPR013766">
    <property type="entry name" value="Thioredoxin_domain"/>
</dbReference>
<evidence type="ECO:0000256" key="1">
    <source>
        <dbReference type="ARBA" id="ARBA00023284"/>
    </source>
</evidence>
<dbReference type="Gene3D" id="3.40.30.10">
    <property type="entry name" value="Glutaredoxin"/>
    <property type="match status" value="1"/>
</dbReference>
<sequence>MLILLTSVSFAVDWYRSLDMPVGDAPSIPAHTTEGLPIDILEQSQTEPVVLYFWATWCGACKFVSPTVNWLSNHYQIVSVALSSGSSERIRHYMTSKNYDFSVINDTTGEFSRQWHISVTPTIVIINKGQIESISTGVTTPVGLWLRILFAR</sequence>
<dbReference type="SUPFAM" id="SSF52833">
    <property type="entry name" value="Thioredoxin-like"/>
    <property type="match status" value="1"/>
</dbReference>
<dbReference type="Pfam" id="PF13905">
    <property type="entry name" value="Thioredoxin_8"/>
    <property type="match status" value="1"/>
</dbReference>
<dbReference type="OrthoDB" id="9796554at2"/>
<name>A0A1H6CC14_9VIBR</name>
<dbReference type="InterPro" id="IPR017937">
    <property type="entry name" value="Thioredoxin_CS"/>
</dbReference>
<evidence type="ECO:0000313" key="3">
    <source>
        <dbReference type="EMBL" id="SEG70383.1"/>
    </source>
</evidence>
<evidence type="ECO:0000313" key="4">
    <source>
        <dbReference type="Proteomes" id="UP000236721"/>
    </source>
</evidence>
<keyword evidence="1" id="KW-0676">Redox-active center</keyword>
<organism evidence="3 4">
    <name type="scientific">Vibrio hangzhouensis</name>
    <dbReference type="NCBI Taxonomy" id="462991"/>
    <lineage>
        <taxon>Bacteria</taxon>
        <taxon>Pseudomonadati</taxon>
        <taxon>Pseudomonadota</taxon>
        <taxon>Gammaproteobacteria</taxon>
        <taxon>Vibrionales</taxon>
        <taxon>Vibrionaceae</taxon>
        <taxon>Vibrio</taxon>
    </lineage>
</organism>
<proteinExistence type="predicted"/>
<keyword evidence="4" id="KW-1185">Reference proteome</keyword>
<protein>
    <submittedName>
        <fullName evidence="3">AhpC/TSA family protein</fullName>
    </submittedName>
</protein>
<dbReference type="InterPro" id="IPR050553">
    <property type="entry name" value="Thioredoxin_ResA/DsbE_sf"/>
</dbReference>
<dbReference type="Proteomes" id="UP000236721">
    <property type="component" value="Unassembled WGS sequence"/>
</dbReference>
<accession>A0A1H6CC14</accession>
<reference evidence="4" key="1">
    <citation type="submission" date="2016-10" db="EMBL/GenBank/DDBJ databases">
        <authorList>
            <person name="Varghese N."/>
            <person name="Submissions S."/>
        </authorList>
    </citation>
    <scope>NUCLEOTIDE SEQUENCE [LARGE SCALE GENOMIC DNA]</scope>
    <source>
        <strain evidence="4">CGMCC 1.7062</strain>
    </source>
</reference>
<gene>
    <name evidence="3" type="ORF">SAMN04488244_1354</name>
</gene>
<dbReference type="PROSITE" id="PS00194">
    <property type="entry name" value="THIOREDOXIN_1"/>
    <property type="match status" value="1"/>
</dbReference>
<feature type="domain" description="Thioredoxin" evidence="2">
    <location>
        <begin position="19"/>
        <end position="152"/>
    </location>
</feature>
<dbReference type="AlphaFoldDB" id="A0A1H6CC14"/>
<evidence type="ECO:0000259" key="2">
    <source>
        <dbReference type="PROSITE" id="PS51352"/>
    </source>
</evidence>
<dbReference type="EMBL" id="FNVG01000035">
    <property type="protein sequence ID" value="SEG70383.1"/>
    <property type="molecule type" value="Genomic_DNA"/>
</dbReference>
<dbReference type="InterPro" id="IPR012336">
    <property type="entry name" value="Thioredoxin-like_fold"/>
</dbReference>